<dbReference type="EMBL" id="CP042305">
    <property type="protein sequence ID" value="QDZ16813.1"/>
    <property type="molecule type" value="Genomic_DNA"/>
</dbReference>
<dbReference type="InterPro" id="IPR016164">
    <property type="entry name" value="FAD-linked_Oxase-like_C"/>
</dbReference>
<dbReference type="PANTHER" id="PTHR11748">
    <property type="entry name" value="D-LACTATE DEHYDROGENASE"/>
    <property type="match status" value="1"/>
</dbReference>
<keyword evidence="9" id="KW-0411">Iron-sulfur</keyword>
<dbReference type="InterPro" id="IPR016167">
    <property type="entry name" value="FAD-bd_PCMH_sub1"/>
</dbReference>
<dbReference type="InterPro" id="IPR016166">
    <property type="entry name" value="FAD-bd_PCMH"/>
</dbReference>
<evidence type="ECO:0000256" key="4">
    <source>
        <dbReference type="ARBA" id="ARBA00022723"/>
    </source>
</evidence>
<comment type="cofactor">
    <cofactor evidence="1">
        <name>FAD</name>
        <dbReference type="ChEBI" id="CHEBI:57692"/>
    </cofactor>
</comment>
<dbReference type="Pfam" id="PF13183">
    <property type="entry name" value="Fer4_8"/>
    <property type="match status" value="1"/>
</dbReference>
<organism evidence="13 14">
    <name type="scientific">Humibacter ginsenosidimutans</name>
    <dbReference type="NCBI Taxonomy" id="2599293"/>
    <lineage>
        <taxon>Bacteria</taxon>
        <taxon>Bacillati</taxon>
        <taxon>Actinomycetota</taxon>
        <taxon>Actinomycetes</taxon>
        <taxon>Micrococcales</taxon>
        <taxon>Microbacteriaceae</taxon>
        <taxon>Humibacter</taxon>
    </lineage>
</organism>
<keyword evidence="6" id="KW-0809">Transit peptide</keyword>
<dbReference type="GO" id="GO:0046872">
    <property type="term" value="F:metal ion binding"/>
    <property type="evidence" value="ECO:0007669"/>
    <property type="project" value="UniProtKB-KW"/>
</dbReference>
<dbReference type="InterPro" id="IPR016169">
    <property type="entry name" value="FAD-bd_PCMH_sub2"/>
</dbReference>
<dbReference type="InterPro" id="IPR017896">
    <property type="entry name" value="4Fe4S_Fe-S-bd"/>
</dbReference>
<dbReference type="GO" id="GO:0004458">
    <property type="term" value="F:D-lactate dehydrogenase (cytochrome) activity"/>
    <property type="evidence" value="ECO:0007669"/>
    <property type="project" value="UniProtKB-EC"/>
</dbReference>
<proteinExistence type="inferred from homology"/>
<keyword evidence="7" id="KW-0560">Oxidoreductase</keyword>
<dbReference type="GO" id="GO:0071949">
    <property type="term" value="F:FAD binding"/>
    <property type="evidence" value="ECO:0007669"/>
    <property type="project" value="InterPro"/>
</dbReference>
<dbReference type="SUPFAM" id="SSF46548">
    <property type="entry name" value="alpha-helical ferredoxin"/>
    <property type="match status" value="1"/>
</dbReference>
<dbReference type="KEGG" id="huw:FPZ11_10395"/>
<evidence type="ECO:0000259" key="12">
    <source>
        <dbReference type="PROSITE" id="PS51387"/>
    </source>
</evidence>
<evidence type="ECO:0000313" key="13">
    <source>
        <dbReference type="EMBL" id="QDZ16813.1"/>
    </source>
</evidence>
<keyword evidence="3" id="KW-0285">Flavoprotein</keyword>
<dbReference type="PANTHER" id="PTHR11748:SF111">
    <property type="entry name" value="D-LACTATE DEHYDROGENASE, MITOCHONDRIAL-RELATED"/>
    <property type="match status" value="1"/>
</dbReference>
<evidence type="ECO:0000256" key="3">
    <source>
        <dbReference type="ARBA" id="ARBA00022630"/>
    </source>
</evidence>
<dbReference type="PROSITE" id="PS51387">
    <property type="entry name" value="FAD_PCMH"/>
    <property type="match status" value="1"/>
</dbReference>
<dbReference type="Gene3D" id="1.10.45.10">
    <property type="entry name" value="Vanillyl-alcohol Oxidase, Chain A, domain 4"/>
    <property type="match status" value="1"/>
</dbReference>
<dbReference type="InterPro" id="IPR036318">
    <property type="entry name" value="FAD-bd_PCMH-like_sf"/>
</dbReference>
<evidence type="ECO:0000256" key="5">
    <source>
        <dbReference type="ARBA" id="ARBA00022827"/>
    </source>
</evidence>
<dbReference type="GO" id="GO:0008720">
    <property type="term" value="F:D-lactate dehydrogenase (NAD+) activity"/>
    <property type="evidence" value="ECO:0007669"/>
    <property type="project" value="TreeGrafter"/>
</dbReference>
<evidence type="ECO:0000256" key="2">
    <source>
        <dbReference type="ARBA" id="ARBA00008000"/>
    </source>
</evidence>
<dbReference type="InterPro" id="IPR016171">
    <property type="entry name" value="Vanillyl_alc_oxidase_C-sub2"/>
</dbReference>
<evidence type="ECO:0000259" key="11">
    <source>
        <dbReference type="PROSITE" id="PS51379"/>
    </source>
</evidence>
<comment type="similarity">
    <text evidence="2">Belongs to the FAD-binding oxidoreductase/transferase type 4 family.</text>
</comment>
<protein>
    <recommendedName>
        <fullName evidence="10">D-lactate dehydrogenase (cytochrome)</fullName>
        <ecNumber evidence="10">1.1.2.4</ecNumber>
    </recommendedName>
</protein>
<sequence length="939" mass="98805">MLVPEAVVKPRSLDEVRAVFDAARASGRSITFRSGGTSLSGQGVTNALLVDTRGAFRGIRIDDDGRRVAVQPGATVRAVNTRLARRGHRLGPDPASEIACTIGGVIANNSSGMACGITENSYRTVESLLFVLPSGTVVDTALPDADDRLRDAEPALHAGLLELRHQLLASPEATAEVRRQFSMKNTMGYGINALVDFERAIDILAHLVIGSEGTLAWVAEARFVTVPLRPAIATGLLVFPSLADATAALPDLVRVGPATIELMDAASLRVAQAAHDAPDSIRRLQVVNHTALLVEFQAPTAAELDDVLSAARPALDALQLAAPADLSSDPAERAALWHVRKGLYATIAGARRPGTTALLEDIVVPVDRLLDTCTALTALFERHGYDDAVVFGHAKDGNLHFMITEDFGDADSMRRYRAFTDDLVDLVLAQGGSLKAEHGTGRVMAPFVRRQYGDELYEVMLRIKHLADPTGMLNPGVLLVDDPEHYLRDIKTAPRVEVEVDRCVECGYCEPSCPSKDLTLTPRQRIVLRRELATAKAAGDTELAAQLEQDYGYDGVDTCAVDGMCAVACPVGINTGDLVRRLRAETRTPALDRTWRTAARHWNASTRAASAALTVAHAVPASLVGAATDLGRAVLGKDVVPHYDAGLPGGGRVRSTVAAEMGAPTASAAAAAAGAIASAATTAAKASTTASETAVGAPDAVLFSACVGTMFGPEAGGIGATQALLSLAERAGVSLAVPDGIDGLCCGTPWKSKGHLDGYREMSHRVLTALHAASDGGRLPIVCDAASCTEGLETMQNLAAEAGAGLRFVDATQFTRDTLLPQLAVTSRLGSLAVHRTCSTTALHVDDALNAVCAFVAEEVYEPDAWGCCAFAGDRGMLHPELTASAASAEAVEVTTREFDAYVSANRTCELGMSRATGRPYRHVLEVLEEVTRPVAPVG</sequence>
<evidence type="ECO:0000256" key="10">
    <source>
        <dbReference type="ARBA" id="ARBA00038897"/>
    </source>
</evidence>
<dbReference type="PROSITE" id="PS00198">
    <property type="entry name" value="4FE4S_FER_1"/>
    <property type="match status" value="1"/>
</dbReference>
<dbReference type="GO" id="GO:0051536">
    <property type="term" value="F:iron-sulfur cluster binding"/>
    <property type="evidence" value="ECO:0007669"/>
    <property type="project" value="UniProtKB-KW"/>
</dbReference>
<dbReference type="InterPro" id="IPR009051">
    <property type="entry name" value="Helical_ferredxn"/>
</dbReference>
<evidence type="ECO:0000256" key="6">
    <source>
        <dbReference type="ARBA" id="ARBA00022946"/>
    </source>
</evidence>
<dbReference type="SUPFAM" id="SSF55103">
    <property type="entry name" value="FAD-linked oxidases, C-terminal domain"/>
    <property type="match status" value="1"/>
</dbReference>
<evidence type="ECO:0000256" key="9">
    <source>
        <dbReference type="ARBA" id="ARBA00023014"/>
    </source>
</evidence>
<keyword evidence="4" id="KW-0479">Metal-binding</keyword>
<evidence type="ECO:0000256" key="7">
    <source>
        <dbReference type="ARBA" id="ARBA00023002"/>
    </source>
</evidence>
<name>A0A5B8M8Q7_9MICO</name>
<keyword evidence="8" id="KW-0408">Iron</keyword>
<dbReference type="Pfam" id="PF01565">
    <property type="entry name" value="FAD_binding_4"/>
    <property type="match status" value="1"/>
</dbReference>
<dbReference type="InterPro" id="IPR017900">
    <property type="entry name" value="4Fe4S_Fe_S_CS"/>
</dbReference>
<gene>
    <name evidence="13" type="ORF">FPZ11_10395</name>
</gene>
<dbReference type="Gene3D" id="3.30.43.10">
    <property type="entry name" value="Uridine Diphospho-n-acetylenolpyruvylglucosamine Reductase, domain 2"/>
    <property type="match status" value="1"/>
</dbReference>
<dbReference type="EC" id="1.1.2.4" evidence="10"/>
<dbReference type="GO" id="GO:1903457">
    <property type="term" value="P:lactate catabolic process"/>
    <property type="evidence" value="ECO:0007669"/>
    <property type="project" value="TreeGrafter"/>
</dbReference>
<dbReference type="InterPro" id="IPR004113">
    <property type="entry name" value="FAD-bd_oxidored_4_C"/>
</dbReference>
<evidence type="ECO:0000313" key="14">
    <source>
        <dbReference type="Proteomes" id="UP000320216"/>
    </source>
</evidence>
<dbReference type="SUPFAM" id="SSF56176">
    <property type="entry name" value="FAD-binding/transporter-associated domain-like"/>
    <property type="match status" value="1"/>
</dbReference>
<dbReference type="Gene3D" id="3.30.465.10">
    <property type="match status" value="1"/>
</dbReference>
<dbReference type="InterPro" id="IPR006094">
    <property type="entry name" value="Oxid_FAD_bind_N"/>
</dbReference>
<evidence type="ECO:0000256" key="1">
    <source>
        <dbReference type="ARBA" id="ARBA00001974"/>
    </source>
</evidence>
<dbReference type="Gene3D" id="3.30.70.2740">
    <property type="match status" value="1"/>
</dbReference>
<dbReference type="OrthoDB" id="9770306at2"/>
<feature type="domain" description="4Fe-4S ferredoxin-type" evidence="11">
    <location>
        <begin position="494"/>
        <end position="523"/>
    </location>
</feature>
<dbReference type="Gene3D" id="1.10.1060.10">
    <property type="entry name" value="Alpha-helical ferredoxin"/>
    <property type="match status" value="1"/>
</dbReference>
<reference evidence="13 14" key="1">
    <citation type="submission" date="2019-07" db="EMBL/GenBank/DDBJ databases">
        <title>Full genome sequence of Humibacter sp. WJ7-1.</title>
        <authorList>
            <person name="Im W.-T."/>
        </authorList>
    </citation>
    <scope>NUCLEOTIDE SEQUENCE [LARGE SCALE GENOMIC DNA]</scope>
    <source>
        <strain evidence="13 14">WJ7-1</strain>
    </source>
</reference>
<keyword evidence="14" id="KW-1185">Reference proteome</keyword>
<evidence type="ECO:0000256" key="8">
    <source>
        <dbReference type="ARBA" id="ARBA00023004"/>
    </source>
</evidence>
<keyword evidence="5" id="KW-0274">FAD</keyword>
<accession>A0A5B8M8Q7</accession>
<feature type="domain" description="FAD-binding PCMH-type" evidence="12">
    <location>
        <begin position="1"/>
        <end position="228"/>
    </location>
</feature>
<dbReference type="Pfam" id="PF02913">
    <property type="entry name" value="FAD-oxidase_C"/>
    <property type="match status" value="1"/>
</dbReference>
<dbReference type="Proteomes" id="UP000320216">
    <property type="component" value="Chromosome"/>
</dbReference>
<dbReference type="PROSITE" id="PS51379">
    <property type="entry name" value="4FE4S_FER_2"/>
    <property type="match status" value="1"/>
</dbReference>
<dbReference type="AlphaFoldDB" id="A0A5B8M8Q7"/>